<dbReference type="OrthoDB" id="10259639at2759"/>
<dbReference type="EMBL" id="RSCE01000001">
    <property type="protein sequence ID" value="RSH87775.1"/>
    <property type="molecule type" value="Genomic_DNA"/>
</dbReference>
<organism evidence="5 6">
    <name type="scientific">Apiotrichum porosum</name>
    <dbReference type="NCBI Taxonomy" id="105984"/>
    <lineage>
        <taxon>Eukaryota</taxon>
        <taxon>Fungi</taxon>
        <taxon>Dikarya</taxon>
        <taxon>Basidiomycota</taxon>
        <taxon>Agaricomycotina</taxon>
        <taxon>Tremellomycetes</taxon>
        <taxon>Trichosporonales</taxon>
        <taxon>Trichosporonaceae</taxon>
        <taxon>Apiotrichum</taxon>
    </lineage>
</organism>
<dbReference type="Proteomes" id="UP000279236">
    <property type="component" value="Unassembled WGS sequence"/>
</dbReference>
<dbReference type="AlphaFoldDB" id="A0A427Y9T2"/>
<sequence length="276" mass="29562">MDTLNHLKLRIERRHAATVLRALLHAIYFHRTLDNVDPETVDILETHVAVASGRDMRALERDINTKVDEFQQTFVDAGADSGEIAVVFLQRKNRKGWFAVTEALVPWEEHLITLTFVTRATTNPLPHALLQLLSFCNERKGNVPPLVGTSDQTNLSHQILISPPPPADLFAPSSPPSGPNVGLPPNHSSATITPSPRGTPYQLPTDPRAFPARSSSSSVAGTSGLGAPRSASPMTAAISDAGTSAMGYLEQAKDGLRAVGAKAGAVGWARTPFGTR</sequence>
<evidence type="ECO:0000313" key="5">
    <source>
        <dbReference type="EMBL" id="RSH87775.1"/>
    </source>
</evidence>
<dbReference type="STRING" id="105984.A0A427Y9T2"/>
<protein>
    <recommendedName>
        <fullName evidence="2">Autophagy-related protein 101</fullName>
    </recommendedName>
</protein>
<evidence type="ECO:0000313" key="6">
    <source>
        <dbReference type="Proteomes" id="UP000279236"/>
    </source>
</evidence>
<reference evidence="5 6" key="1">
    <citation type="submission" date="2018-11" db="EMBL/GenBank/DDBJ databases">
        <title>Genome sequence of Apiotrichum porosum DSM 27194.</title>
        <authorList>
            <person name="Aliyu H."/>
            <person name="Gorte O."/>
            <person name="Ochsenreither K."/>
        </authorList>
    </citation>
    <scope>NUCLEOTIDE SEQUENCE [LARGE SCALE GENOMIC DNA]</scope>
    <source>
        <strain evidence="5 6">DSM 27194</strain>
    </source>
</reference>
<feature type="compositionally biased region" description="Polar residues" evidence="4">
    <location>
        <begin position="186"/>
        <end position="196"/>
    </location>
</feature>
<evidence type="ECO:0000256" key="1">
    <source>
        <dbReference type="ARBA" id="ARBA00007130"/>
    </source>
</evidence>
<comment type="caution">
    <text evidence="5">The sequence shown here is derived from an EMBL/GenBank/DDBJ whole genome shotgun (WGS) entry which is preliminary data.</text>
</comment>
<dbReference type="PANTHER" id="PTHR13292:SF0">
    <property type="entry name" value="AUTOPHAGY-RELATED PROTEIN 101"/>
    <property type="match status" value="1"/>
</dbReference>
<accession>A0A427Y9T2</accession>
<gene>
    <name evidence="5" type="ORF">EHS24_000291</name>
</gene>
<dbReference type="GO" id="GO:0000045">
    <property type="term" value="P:autophagosome assembly"/>
    <property type="evidence" value="ECO:0007669"/>
    <property type="project" value="TreeGrafter"/>
</dbReference>
<keyword evidence="3" id="KW-0072">Autophagy</keyword>
<proteinExistence type="inferred from homology"/>
<comment type="similarity">
    <text evidence="1">Belongs to the ATG101 family.</text>
</comment>
<keyword evidence="6" id="KW-1185">Reference proteome</keyword>
<dbReference type="GO" id="GO:0019901">
    <property type="term" value="F:protein kinase binding"/>
    <property type="evidence" value="ECO:0007669"/>
    <property type="project" value="TreeGrafter"/>
</dbReference>
<feature type="region of interest" description="Disordered" evidence="4">
    <location>
        <begin position="157"/>
        <end position="233"/>
    </location>
</feature>
<name>A0A427Y9T2_9TREE</name>
<dbReference type="GO" id="GO:0000407">
    <property type="term" value="C:phagophore assembly site"/>
    <property type="evidence" value="ECO:0007669"/>
    <property type="project" value="TreeGrafter"/>
</dbReference>
<dbReference type="Pfam" id="PF07855">
    <property type="entry name" value="ATG101"/>
    <property type="match status" value="1"/>
</dbReference>
<feature type="compositionally biased region" description="Pro residues" evidence="4">
    <location>
        <begin position="162"/>
        <end position="178"/>
    </location>
</feature>
<dbReference type="GeneID" id="39584834"/>
<dbReference type="RefSeq" id="XP_028479983.1">
    <property type="nucleotide sequence ID" value="XM_028616126.1"/>
</dbReference>
<dbReference type="PANTHER" id="PTHR13292">
    <property type="entry name" value="AUTOPHAGY-RELATED PROTEIN 101"/>
    <property type="match status" value="1"/>
</dbReference>
<evidence type="ECO:0000256" key="2">
    <source>
        <dbReference type="ARBA" id="ARBA00018874"/>
    </source>
</evidence>
<dbReference type="GO" id="GO:1990316">
    <property type="term" value="C:Atg1/ULK1 kinase complex"/>
    <property type="evidence" value="ECO:0007669"/>
    <property type="project" value="TreeGrafter"/>
</dbReference>
<evidence type="ECO:0000256" key="4">
    <source>
        <dbReference type="SAM" id="MobiDB-lite"/>
    </source>
</evidence>
<evidence type="ECO:0000256" key="3">
    <source>
        <dbReference type="ARBA" id="ARBA00023006"/>
    </source>
</evidence>
<dbReference type="InterPro" id="IPR012445">
    <property type="entry name" value="ATG101"/>
</dbReference>